<keyword evidence="1 4" id="KW-0808">Transferase</keyword>
<name>A0ABW7XQ86_9MICO</name>
<dbReference type="InterPro" id="IPR000182">
    <property type="entry name" value="GNAT_dom"/>
</dbReference>
<dbReference type="Proteomes" id="UP001611580">
    <property type="component" value="Unassembled WGS sequence"/>
</dbReference>
<dbReference type="Pfam" id="PF00583">
    <property type="entry name" value="Acetyltransf_1"/>
    <property type="match status" value="1"/>
</dbReference>
<proteinExistence type="predicted"/>
<dbReference type="InterPro" id="IPR050832">
    <property type="entry name" value="Bact_Acetyltransf"/>
</dbReference>
<keyword evidence="2 4" id="KW-0012">Acyltransferase</keyword>
<comment type="caution">
    <text evidence="4">The sequence shown here is derived from an EMBL/GenBank/DDBJ whole genome shotgun (WGS) entry which is preliminary data.</text>
</comment>
<accession>A0ABW7XQ86</accession>
<evidence type="ECO:0000259" key="3">
    <source>
        <dbReference type="PROSITE" id="PS51186"/>
    </source>
</evidence>
<dbReference type="Gene3D" id="3.40.630.30">
    <property type="match status" value="1"/>
</dbReference>
<evidence type="ECO:0000313" key="5">
    <source>
        <dbReference type="Proteomes" id="UP001611580"/>
    </source>
</evidence>
<gene>
    <name evidence="4" type="ORF">ACH47X_20935</name>
</gene>
<dbReference type="PANTHER" id="PTHR43877:SF8">
    <property type="entry name" value="N-ACETYLGLUTAMATE SYNTHASE-RELATED"/>
    <property type="match status" value="1"/>
</dbReference>
<keyword evidence="5" id="KW-1185">Reference proteome</keyword>
<dbReference type="EMBL" id="JBIRYI010000014">
    <property type="protein sequence ID" value="MFI2489390.1"/>
    <property type="molecule type" value="Genomic_DNA"/>
</dbReference>
<dbReference type="GO" id="GO:0016746">
    <property type="term" value="F:acyltransferase activity"/>
    <property type="evidence" value="ECO:0007669"/>
    <property type="project" value="UniProtKB-KW"/>
</dbReference>
<reference evidence="4 5" key="1">
    <citation type="submission" date="2024-10" db="EMBL/GenBank/DDBJ databases">
        <title>The Natural Products Discovery Center: Release of the First 8490 Sequenced Strains for Exploring Actinobacteria Biosynthetic Diversity.</title>
        <authorList>
            <person name="Kalkreuter E."/>
            <person name="Kautsar S.A."/>
            <person name="Yang D."/>
            <person name="Bader C.D."/>
            <person name="Teijaro C.N."/>
            <person name="Fluegel L."/>
            <person name="Davis C.M."/>
            <person name="Simpson J.R."/>
            <person name="Lauterbach L."/>
            <person name="Steele A.D."/>
            <person name="Gui C."/>
            <person name="Meng S."/>
            <person name="Li G."/>
            <person name="Viehrig K."/>
            <person name="Ye F."/>
            <person name="Su P."/>
            <person name="Kiefer A.F."/>
            <person name="Nichols A."/>
            <person name="Cepeda A.J."/>
            <person name="Yan W."/>
            <person name="Fan B."/>
            <person name="Jiang Y."/>
            <person name="Adhikari A."/>
            <person name="Zheng C.-J."/>
            <person name="Schuster L."/>
            <person name="Cowan T.M."/>
            <person name="Smanski M.J."/>
            <person name="Chevrette M.G."/>
            <person name="De Carvalho L.P.S."/>
            <person name="Shen B."/>
        </authorList>
    </citation>
    <scope>NUCLEOTIDE SEQUENCE [LARGE SCALE GENOMIC DNA]</scope>
    <source>
        <strain evidence="4 5">NPDC019481</strain>
    </source>
</reference>
<dbReference type="PANTHER" id="PTHR43877">
    <property type="entry name" value="AMINOALKYLPHOSPHONATE N-ACETYLTRANSFERASE-RELATED-RELATED"/>
    <property type="match status" value="1"/>
</dbReference>
<dbReference type="EC" id="2.3.1.-" evidence="4"/>
<dbReference type="SUPFAM" id="SSF55729">
    <property type="entry name" value="Acyl-CoA N-acyltransferases (Nat)"/>
    <property type="match status" value="1"/>
</dbReference>
<dbReference type="InterPro" id="IPR016181">
    <property type="entry name" value="Acyl_CoA_acyltransferase"/>
</dbReference>
<evidence type="ECO:0000256" key="1">
    <source>
        <dbReference type="ARBA" id="ARBA00022679"/>
    </source>
</evidence>
<evidence type="ECO:0000313" key="4">
    <source>
        <dbReference type="EMBL" id="MFI2489390.1"/>
    </source>
</evidence>
<feature type="domain" description="N-acetyltransferase" evidence="3">
    <location>
        <begin position="154"/>
        <end position="293"/>
    </location>
</feature>
<evidence type="ECO:0000256" key="2">
    <source>
        <dbReference type="ARBA" id="ARBA00023315"/>
    </source>
</evidence>
<dbReference type="PROSITE" id="PS51186">
    <property type="entry name" value="GNAT"/>
    <property type="match status" value="1"/>
</dbReference>
<dbReference type="CDD" id="cd04301">
    <property type="entry name" value="NAT_SF"/>
    <property type="match status" value="1"/>
</dbReference>
<dbReference type="RefSeq" id="WP_397406597.1">
    <property type="nucleotide sequence ID" value="NZ_JBIRYI010000014.1"/>
</dbReference>
<protein>
    <submittedName>
        <fullName evidence="4">GNAT family N-acetyltransferase</fullName>
        <ecNumber evidence="4">2.3.1.-</ecNumber>
    </submittedName>
</protein>
<organism evidence="4 5">
    <name type="scientific">Promicromonospora kroppenstedtii</name>
    <dbReference type="NCBI Taxonomy" id="440482"/>
    <lineage>
        <taxon>Bacteria</taxon>
        <taxon>Bacillati</taxon>
        <taxon>Actinomycetota</taxon>
        <taxon>Actinomycetes</taxon>
        <taxon>Micrococcales</taxon>
        <taxon>Promicromonosporaceae</taxon>
        <taxon>Promicromonospora</taxon>
    </lineage>
</organism>
<sequence>MTIMRGDPGADDLDRATTALREWQSDAAPVQLHPGDIGWFRRFGAQAAAAAVRTWSRDGQVLAVGLLDGARLLRLTTAPDARQDEELARRLVADLTAPDQGVLPDGAVSVEAPDDALVQDLLGEAGWGLDDPFAPLVRDLTDPVGLAPVEDSGVRVEVVGPEQVSERTAVHRAAFGGPTFVDQRWHDMAAGPLYADARCLLARDAAGTPVGATTVWSAGPGRPGLIEPLGVHPDQRGHGYGRAITVAAAATLRELGSSSAVVITESSRTPAVATYRSAGFEQLPDWYDRRRAA</sequence>